<dbReference type="Gene3D" id="3.40.630.10">
    <property type="entry name" value="Zn peptidases"/>
    <property type="match status" value="1"/>
</dbReference>
<keyword evidence="4" id="KW-0378">Hydrolase</keyword>
<dbReference type="GO" id="GO:0006508">
    <property type="term" value="P:proteolysis"/>
    <property type="evidence" value="ECO:0007669"/>
    <property type="project" value="UniProtKB-KW"/>
</dbReference>
<protein>
    <submittedName>
        <fullName evidence="7">M20/M25/M40 family metallo-hydrolase</fullName>
    </submittedName>
</protein>
<evidence type="ECO:0000256" key="2">
    <source>
        <dbReference type="ARBA" id="ARBA00022670"/>
    </source>
</evidence>
<reference evidence="7" key="1">
    <citation type="submission" date="2023-07" db="EMBL/GenBank/DDBJ databases">
        <authorList>
            <person name="Haufschild T."/>
            <person name="Kallscheuer N."/>
            <person name="Hammer J."/>
            <person name="Kohn T."/>
            <person name="Kabuu M."/>
            <person name="Jogler M."/>
            <person name="Wohfarth N."/>
            <person name="Heuer A."/>
            <person name="Rohde M."/>
            <person name="van Teeseling M.C.F."/>
            <person name="Jogler C."/>
        </authorList>
    </citation>
    <scope>NUCLEOTIDE SEQUENCE</scope>
    <source>
        <strain evidence="7">Strain 138</strain>
        <strain evidence="8">Strain 318</strain>
    </source>
</reference>
<dbReference type="SUPFAM" id="SSF53187">
    <property type="entry name" value="Zn-dependent exopeptidases"/>
    <property type="match status" value="1"/>
</dbReference>
<dbReference type="NCBIfam" id="NF006596">
    <property type="entry name" value="PRK09133.1"/>
    <property type="match status" value="1"/>
</dbReference>
<name>A0AA49JWF4_9BACT</name>
<keyword evidence="2" id="KW-0645">Protease</keyword>
<organism evidence="7">
    <name type="scientific">Pseudogemmatithrix spongiicola</name>
    <dbReference type="NCBI Taxonomy" id="3062599"/>
    <lineage>
        <taxon>Bacteria</taxon>
        <taxon>Pseudomonadati</taxon>
        <taxon>Gemmatimonadota</taxon>
        <taxon>Gemmatimonadia</taxon>
        <taxon>Gemmatimonadales</taxon>
        <taxon>Gemmatimonadaceae</taxon>
        <taxon>Pseudogemmatithrix</taxon>
    </lineage>
</organism>
<dbReference type="InterPro" id="IPR011650">
    <property type="entry name" value="Peptidase_M20_dimer"/>
</dbReference>
<dbReference type="PROSITE" id="PS00758">
    <property type="entry name" value="ARGE_DAPE_CPG2_1"/>
    <property type="match status" value="1"/>
</dbReference>
<dbReference type="AlphaFoldDB" id="A0AA49JWF4"/>
<keyword evidence="9" id="KW-1185">Reference proteome</keyword>
<dbReference type="EMBL" id="CP130613">
    <property type="protein sequence ID" value="WKW16052.1"/>
    <property type="molecule type" value="Genomic_DNA"/>
</dbReference>
<dbReference type="Gene3D" id="3.30.70.360">
    <property type="match status" value="1"/>
</dbReference>
<dbReference type="SUPFAM" id="SSF55031">
    <property type="entry name" value="Bacterial exopeptidase dimerisation domain"/>
    <property type="match status" value="1"/>
</dbReference>
<dbReference type="EMBL" id="CP130612">
    <property type="protein sequence ID" value="WKW13145.1"/>
    <property type="molecule type" value="Genomic_DNA"/>
</dbReference>
<keyword evidence="5" id="KW-0862">Zinc</keyword>
<evidence type="ECO:0000256" key="5">
    <source>
        <dbReference type="ARBA" id="ARBA00022833"/>
    </source>
</evidence>
<dbReference type="InterPro" id="IPR002933">
    <property type="entry name" value="Peptidase_M20"/>
</dbReference>
<feature type="domain" description="Peptidase M20 dimerisation" evidence="6">
    <location>
        <begin position="220"/>
        <end position="366"/>
    </location>
</feature>
<dbReference type="RefSeq" id="WP_367886007.1">
    <property type="nucleotide sequence ID" value="NZ_CP130612.1"/>
</dbReference>
<evidence type="ECO:0000259" key="6">
    <source>
        <dbReference type="Pfam" id="PF07687"/>
    </source>
</evidence>
<dbReference type="InterPro" id="IPR036264">
    <property type="entry name" value="Bact_exopeptidase_dim_dom"/>
</dbReference>
<dbReference type="Gene3D" id="1.10.150.900">
    <property type="match status" value="1"/>
</dbReference>
<evidence type="ECO:0000256" key="4">
    <source>
        <dbReference type="ARBA" id="ARBA00022801"/>
    </source>
</evidence>
<dbReference type="InterPro" id="IPR047177">
    <property type="entry name" value="Pept_M20A"/>
</dbReference>
<evidence type="ECO:0000256" key="1">
    <source>
        <dbReference type="ARBA" id="ARBA00006247"/>
    </source>
</evidence>
<proteinExistence type="inferred from homology"/>
<dbReference type="Pfam" id="PF07687">
    <property type="entry name" value="M20_dimer"/>
    <property type="match status" value="1"/>
</dbReference>
<comment type="similarity">
    <text evidence="1">Belongs to the peptidase M20A family.</text>
</comment>
<evidence type="ECO:0000313" key="9">
    <source>
        <dbReference type="Proteomes" id="UP001229955"/>
    </source>
</evidence>
<accession>A0AA49K277</accession>
<evidence type="ECO:0000256" key="3">
    <source>
        <dbReference type="ARBA" id="ARBA00022723"/>
    </source>
</evidence>
<dbReference type="InterPro" id="IPR001261">
    <property type="entry name" value="ArgE/DapE_CS"/>
</dbReference>
<dbReference type="Pfam" id="PF01546">
    <property type="entry name" value="Peptidase_M20"/>
    <property type="match status" value="1"/>
</dbReference>
<dbReference type="PANTHER" id="PTHR45962:SF1">
    <property type="entry name" value="N-FATTY-ACYL-AMINO ACID SYNTHASE_HYDROLASE PM20D1"/>
    <property type="match status" value="1"/>
</dbReference>
<dbReference type="KEGG" id="pspc:Strain318_002460"/>
<dbReference type="PANTHER" id="PTHR45962">
    <property type="entry name" value="N-FATTY-ACYL-AMINO ACID SYNTHASE/HYDROLASE PM20D1"/>
    <property type="match status" value="1"/>
</dbReference>
<dbReference type="GO" id="GO:0008233">
    <property type="term" value="F:peptidase activity"/>
    <property type="evidence" value="ECO:0007669"/>
    <property type="project" value="UniProtKB-KW"/>
</dbReference>
<dbReference type="Proteomes" id="UP001229955">
    <property type="component" value="Chromosome"/>
</dbReference>
<keyword evidence="3" id="KW-0479">Metal-binding</keyword>
<accession>A0AA49JWF4</accession>
<evidence type="ECO:0000313" key="8">
    <source>
        <dbReference type="EMBL" id="WKW16052.1"/>
    </source>
</evidence>
<evidence type="ECO:0000313" key="7">
    <source>
        <dbReference type="EMBL" id="WKW13145.1"/>
    </source>
</evidence>
<gene>
    <name evidence="7" type="ORF">Strain138_002460</name>
    <name evidence="8" type="ORF">Strain318_002460</name>
</gene>
<sequence>MSLRHVCGTVLLGAVLVAPSHLPSQSPPMAPSAALARELLAEMVAARTLDTGNTTPLAESLARRFRSAGFPTADVMVVGAGPSNRNLVVRFRGRDSTRAPILFLAHLDVVDAEPQRWRTDPWTLTERDGMLWGRGVLDDKGPAATIAAAFLEAKAAGFTPQRDLVMALTAGEESGVDNGVQWLVANRPDLVRAEYVVNADGGGGEMENGRRIAFNVQAAEKVYLDLTLTVKGPGGHSSMPDGPNPIERLSNGIARLARHEFPVNITPVVRSYLAQRAPMTPGELGRAMAALGRNPQDFTAARTLSATATTNALIRTTCITTLMSGGTAPNAIPATATANVNCRVIPGERQEHIVEAIRQAIADPTVEIAVREPMKPSEPSLMGPELRAVLESTITDLYGRLPVITYMEMGATDGLYLRYAGIPVFGIIGLFAPNDILASLHGNDERVPVEAYARSAEFMRRLVRALGTR</sequence>
<dbReference type="GO" id="GO:0046872">
    <property type="term" value="F:metal ion binding"/>
    <property type="evidence" value="ECO:0007669"/>
    <property type="project" value="UniProtKB-KW"/>
</dbReference>